<name>A0A2W7JYG0_9FLAO</name>
<dbReference type="CDD" id="cd06420">
    <property type="entry name" value="GT2_Chondriotin_Pol_N"/>
    <property type="match status" value="1"/>
</dbReference>
<dbReference type="Gene3D" id="3.90.550.10">
    <property type="entry name" value="Spore Coat Polysaccharide Biosynthesis Protein SpsA, Chain A"/>
    <property type="match status" value="1"/>
</dbReference>
<dbReference type="InterPro" id="IPR027791">
    <property type="entry name" value="Galactosyl_T_C"/>
</dbReference>
<keyword evidence="1" id="KW-0808">Transferase</keyword>
<dbReference type="SUPFAM" id="SSF53448">
    <property type="entry name" value="Nucleotide-diphospho-sugar transferases"/>
    <property type="match status" value="1"/>
</dbReference>
<dbReference type="AlphaFoldDB" id="A0A2W7JYG0"/>
<dbReference type="EMBL" id="QKYV01000004">
    <property type="protein sequence ID" value="PZW40540.1"/>
    <property type="molecule type" value="Genomic_DNA"/>
</dbReference>
<protein>
    <recommendedName>
        <fullName evidence="6">Glycosyltransferase involved in cell wall biosynthesis</fullName>
    </recommendedName>
</protein>
<evidence type="ECO:0008006" key="6">
    <source>
        <dbReference type="Google" id="ProtNLM"/>
    </source>
</evidence>
<comment type="caution">
    <text evidence="4">The sequence shown here is derived from an EMBL/GenBank/DDBJ whole genome shotgun (WGS) entry which is preliminary data.</text>
</comment>
<dbReference type="GO" id="GO:0016740">
    <property type="term" value="F:transferase activity"/>
    <property type="evidence" value="ECO:0007669"/>
    <property type="project" value="UniProtKB-KW"/>
</dbReference>
<dbReference type="PANTHER" id="PTHR43685">
    <property type="entry name" value="GLYCOSYLTRANSFERASE"/>
    <property type="match status" value="1"/>
</dbReference>
<dbReference type="Pfam" id="PF00535">
    <property type="entry name" value="Glycos_transf_2"/>
    <property type="match status" value="1"/>
</dbReference>
<dbReference type="Pfam" id="PF02709">
    <property type="entry name" value="Glyco_transf_7C"/>
    <property type="match status" value="1"/>
</dbReference>
<proteinExistence type="predicted"/>
<sequence length="270" mass="31549">MKLIQSIYILKTTLIITTYNWPKALELVLKSAEHQTHMPDEIIVADDGSGLETKKVVENFIDKLPLTHLWHEDEGFRRTVILNKALAKADGDYIIQLDGDCIMHPKFIEDHYKNMQRNTFLYGSRVNIKKEFVENLYKTKNIVFPYGDARVKNKTRNFHHSWLQKLYSPSSKLSEKLRGCNLSYFKKDIIAINGYNENMTGWGREDSEMAIRLLNKGIKGKRLRYGGIIYHIWHLVVEKSRLNINDSIQQKALDEKLTWCDEGLKKYLTV</sequence>
<evidence type="ECO:0000259" key="3">
    <source>
        <dbReference type="Pfam" id="PF02709"/>
    </source>
</evidence>
<reference evidence="4 5" key="1">
    <citation type="submission" date="2018-06" db="EMBL/GenBank/DDBJ databases">
        <title>Genomic Encyclopedia of Archaeal and Bacterial Type Strains, Phase II (KMG-II): from individual species to whole genera.</title>
        <authorList>
            <person name="Goeker M."/>
        </authorList>
    </citation>
    <scope>NUCLEOTIDE SEQUENCE [LARGE SCALE GENOMIC DNA]</scope>
    <source>
        <strain evidence="4 5">DSM 15361</strain>
    </source>
</reference>
<dbReference type="InterPro" id="IPR050834">
    <property type="entry name" value="Glycosyltransf_2"/>
</dbReference>
<keyword evidence="5" id="KW-1185">Reference proteome</keyword>
<dbReference type="Proteomes" id="UP000249542">
    <property type="component" value="Unassembled WGS sequence"/>
</dbReference>
<feature type="domain" description="Glycosyltransferase 2-like" evidence="2">
    <location>
        <begin position="14"/>
        <end position="152"/>
    </location>
</feature>
<dbReference type="InterPro" id="IPR029044">
    <property type="entry name" value="Nucleotide-diphossugar_trans"/>
</dbReference>
<evidence type="ECO:0000313" key="4">
    <source>
        <dbReference type="EMBL" id="PZW40540.1"/>
    </source>
</evidence>
<dbReference type="PANTHER" id="PTHR43685:SF3">
    <property type="entry name" value="SLR2126 PROTEIN"/>
    <property type="match status" value="1"/>
</dbReference>
<gene>
    <name evidence="4" type="ORF">LX95_01604</name>
</gene>
<dbReference type="InterPro" id="IPR001173">
    <property type="entry name" value="Glyco_trans_2-like"/>
</dbReference>
<evidence type="ECO:0000259" key="2">
    <source>
        <dbReference type="Pfam" id="PF00535"/>
    </source>
</evidence>
<evidence type="ECO:0000256" key="1">
    <source>
        <dbReference type="ARBA" id="ARBA00022679"/>
    </source>
</evidence>
<feature type="domain" description="Galactosyltransferase C-terminal" evidence="3">
    <location>
        <begin position="174"/>
        <end position="234"/>
    </location>
</feature>
<evidence type="ECO:0000313" key="5">
    <source>
        <dbReference type="Proteomes" id="UP000249542"/>
    </source>
</evidence>
<organism evidence="4 5">
    <name type="scientific">Mesonia algae</name>
    <dbReference type="NCBI Taxonomy" id="213248"/>
    <lineage>
        <taxon>Bacteria</taxon>
        <taxon>Pseudomonadati</taxon>
        <taxon>Bacteroidota</taxon>
        <taxon>Flavobacteriia</taxon>
        <taxon>Flavobacteriales</taxon>
        <taxon>Flavobacteriaceae</taxon>
        <taxon>Mesonia</taxon>
    </lineage>
</organism>
<accession>A0A2W7JYG0</accession>